<dbReference type="PANTHER" id="PTHR24306:SF0">
    <property type="entry name" value="7-ALPHA-HYDROXYCHOLEST-4-EN-3-ONE 12-ALPHA-HYDROXYLASE"/>
    <property type="match status" value="1"/>
</dbReference>
<accession>A0A401QE19</accession>
<reference evidence="7 8" key="1">
    <citation type="journal article" date="2018" name="Nat. Ecol. Evol.">
        <title>Shark genomes provide insights into elasmobranch evolution and the origin of vertebrates.</title>
        <authorList>
            <person name="Hara Y"/>
            <person name="Yamaguchi K"/>
            <person name="Onimaru K"/>
            <person name="Kadota M"/>
            <person name="Koyanagi M"/>
            <person name="Keeley SD"/>
            <person name="Tatsumi K"/>
            <person name="Tanaka K"/>
            <person name="Motone F"/>
            <person name="Kageyama Y"/>
            <person name="Nozu R"/>
            <person name="Adachi N"/>
            <person name="Nishimura O"/>
            <person name="Nakagawa R"/>
            <person name="Tanegashima C"/>
            <person name="Kiyatake I"/>
            <person name="Matsumoto R"/>
            <person name="Murakumo K"/>
            <person name="Nishida K"/>
            <person name="Terakita A"/>
            <person name="Kuratani S"/>
            <person name="Sato K"/>
            <person name="Hyodo S Kuraku.S."/>
        </authorList>
    </citation>
    <scope>NUCLEOTIDE SEQUENCE [LARGE SCALE GENOMIC DNA]</scope>
</reference>
<dbReference type="GO" id="GO:0008397">
    <property type="term" value="F:sterol 12-alpha-hydroxylase activity"/>
    <property type="evidence" value="ECO:0007669"/>
    <property type="project" value="TreeGrafter"/>
</dbReference>
<keyword evidence="4 6" id="KW-0479">Metal-binding</keyword>
<comment type="subcellular location">
    <subcellularLocation>
        <location evidence="1">Endoplasmic reticulum membrane</location>
        <topology evidence="1">Single-pass membrane protein</topology>
    </subcellularLocation>
</comment>
<dbReference type="InterPro" id="IPR002403">
    <property type="entry name" value="Cyt_P450_E_grp-IV"/>
</dbReference>
<dbReference type="InterPro" id="IPR001128">
    <property type="entry name" value="Cyt_P450"/>
</dbReference>
<evidence type="ECO:0000256" key="4">
    <source>
        <dbReference type="ARBA" id="ARBA00022723"/>
    </source>
</evidence>
<dbReference type="STRING" id="75743.A0A401QE19"/>
<keyword evidence="3" id="KW-0444">Lipid biosynthesis</keyword>
<feature type="binding site" description="axial binding residue" evidence="6">
    <location>
        <position position="183"/>
    </location>
    <ligand>
        <name>heme</name>
        <dbReference type="ChEBI" id="CHEBI:30413"/>
    </ligand>
    <ligandPart>
        <name>Fe</name>
        <dbReference type="ChEBI" id="CHEBI:18248"/>
    </ligandPart>
</feature>
<keyword evidence="8" id="KW-1185">Reference proteome</keyword>
<sequence>MAEQGVEQGMQSRYMFLLLWASQGNTGPSAFWLLLYLISSPKALGAVRAEVDRILRETGQEAKAGAPPIELTRDMLLRTLVLDSAVDESLRMTAAPMLVRAVLEDTSLQMADGREYWLRKGDRVALFPYLSAHMDPEIHPQPHTFQFDRFLQADGSSRKTDFYKGGKRLKYYNMPWGAGVSMCPGRFFAVNELKQFVFLMLSYFEFELVNPEEEIPPIDCSRWALGTIHPTRDIQFKYRLRF</sequence>
<dbReference type="PRINTS" id="PR00465">
    <property type="entry name" value="EP450IV"/>
</dbReference>
<gene>
    <name evidence="7" type="ORF">scyTo_0024153</name>
</gene>
<comment type="similarity">
    <text evidence="2">Belongs to the cytochrome P450 family.</text>
</comment>
<comment type="caution">
    <text evidence="7">The sequence shown here is derived from an EMBL/GenBank/DDBJ whole genome shotgun (WGS) entry which is preliminary data.</text>
</comment>
<comment type="cofactor">
    <cofactor evidence="6">
        <name>heme</name>
        <dbReference type="ChEBI" id="CHEBI:30413"/>
    </cofactor>
</comment>
<keyword evidence="5 6" id="KW-0408">Iron</keyword>
<keyword evidence="6" id="KW-0349">Heme</keyword>
<proteinExistence type="inferred from homology"/>
<dbReference type="Pfam" id="PF00067">
    <property type="entry name" value="p450"/>
    <property type="match status" value="1"/>
</dbReference>
<dbReference type="AlphaFoldDB" id="A0A401QE19"/>
<dbReference type="GO" id="GO:0020037">
    <property type="term" value="F:heme binding"/>
    <property type="evidence" value="ECO:0007669"/>
    <property type="project" value="InterPro"/>
</dbReference>
<dbReference type="Proteomes" id="UP000288216">
    <property type="component" value="Unassembled WGS sequence"/>
</dbReference>
<dbReference type="Gene3D" id="1.10.630.10">
    <property type="entry name" value="Cytochrome P450"/>
    <property type="match status" value="1"/>
</dbReference>
<dbReference type="InterPro" id="IPR036396">
    <property type="entry name" value="Cyt_P450_sf"/>
</dbReference>
<evidence type="ECO:0000256" key="6">
    <source>
        <dbReference type="PIRSR" id="PIRSR602403-1"/>
    </source>
</evidence>
<dbReference type="GO" id="GO:0005506">
    <property type="term" value="F:iron ion binding"/>
    <property type="evidence" value="ECO:0007669"/>
    <property type="project" value="InterPro"/>
</dbReference>
<dbReference type="GO" id="GO:0005789">
    <property type="term" value="C:endoplasmic reticulum membrane"/>
    <property type="evidence" value="ECO:0007669"/>
    <property type="project" value="UniProtKB-SubCell"/>
</dbReference>
<dbReference type="OrthoDB" id="6692864at2759"/>
<protein>
    <submittedName>
        <fullName evidence="7">Uncharacterized protein</fullName>
    </submittedName>
</protein>
<evidence type="ECO:0000313" key="8">
    <source>
        <dbReference type="Proteomes" id="UP000288216"/>
    </source>
</evidence>
<organism evidence="7 8">
    <name type="scientific">Scyliorhinus torazame</name>
    <name type="common">Cloudy catshark</name>
    <name type="synonym">Catulus torazame</name>
    <dbReference type="NCBI Taxonomy" id="75743"/>
    <lineage>
        <taxon>Eukaryota</taxon>
        <taxon>Metazoa</taxon>
        <taxon>Chordata</taxon>
        <taxon>Craniata</taxon>
        <taxon>Vertebrata</taxon>
        <taxon>Chondrichthyes</taxon>
        <taxon>Elasmobranchii</taxon>
        <taxon>Galeomorphii</taxon>
        <taxon>Galeoidea</taxon>
        <taxon>Carcharhiniformes</taxon>
        <taxon>Scyliorhinidae</taxon>
        <taxon>Scyliorhinus</taxon>
    </lineage>
</organism>
<dbReference type="OMA" id="CEYHIRK"/>
<evidence type="ECO:0000313" key="7">
    <source>
        <dbReference type="EMBL" id="GCB83603.1"/>
    </source>
</evidence>
<evidence type="ECO:0000256" key="1">
    <source>
        <dbReference type="ARBA" id="ARBA00004389"/>
    </source>
</evidence>
<evidence type="ECO:0000256" key="2">
    <source>
        <dbReference type="ARBA" id="ARBA00010617"/>
    </source>
</evidence>
<keyword evidence="3" id="KW-0443">Lipid metabolism</keyword>
<evidence type="ECO:0000256" key="3">
    <source>
        <dbReference type="ARBA" id="ARBA00022516"/>
    </source>
</evidence>
<dbReference type="EMBL" id="BFAA01040235">
    <property type="protein sequence ID" value="GCB83603.1"/>
    <property type="molecule type" value="Genomic_DNA"/>
</dbReference>
<name>A0A401QE19_SCYTO</name>
<evidence type="ECO:0000256" key="5">
    <source>
        <dbReference type="ARBA" id="ARBA00023004"/>
    </source>
</evidence>
<dbReference type="SUPFAM" id="SSF48264">
    <property type="entry name" value="Cytochrome P450"/>
    <property type="match status" value="1"/>
</dbReference>
<dbReference type="PANTHER" id="PTHR24306">
    <property type="match status" value="1"/>
</dbReference>